<gene>
    <name evidence="2" type="ORF">CVLEPA_LOCUS24997</name>
</gene>
<dbReference type="Proteomes" id="UP001642483">
    <property type="component" value="Unassembled WGS sequence"/>
</dbReference>
<dbReference type="InterPro" id="IPR027474">
    <property type="entry name" value="L-asparaginase_N"/>
</dbReference>
<dbReference type="PIRSF" id="PIRSF001220">
    <property type="entry name" value="L-ASNase_gatD"/>
    <property type="match status" value="1"/>
</dbReference>
<proteinExistence type="predicted"/>
<sequence>MDGENGFCVIQTGGTIDKAYPKRISGYAFEICGSAAKKILKRINPNLNCDFLMCCRVDSQDMTQEHREKLLSMCQSSPKKKILITHGTDTLIETAAYIQKSKLEKIVVLTGAFIPETFKDSDADFNVGFALGAISTIQSKGVFIAMDGKLLAAANVSRNSTTGCYETRQ</sequence>
<organism evidence="2 3">
    <name type="scientific">Clavelina lepadiformis</name>
    <name type="common">Light-bulb sea squirt</name>
    <name type="synonym">Ascidia lepadiformis</name>
    <dbReference type="NCBI Taxonomy" id="159417"/>
    <lineage>
        <taxon>Eukaryota</taxon>
        <taxon>Metazoa</taxon>
        <taxon>Chordata</taxon>
        <taxon>Tunicata</taxon>
        <taxon>Ascidiacea</taxon>
        <taxon>Aplousobranchia</taxon>
        <taxon>Clavelinidae</taxon>
        <taxon>Clavelina</taxon>
    </lineage>
</organism>
<feature type="domain" description="L-asparaginase N-terminal" evidence="1">
    <location>
        <begin position="8"/>
        <end position="163"/>
    </location>
</feature>
<evidence type="ECO:0000313" key="3">
    <source>
        <dbReference type="Proteomes" id="UP001642483"/>
    </source>
</evidence>
<evidence type="ECO:0000259" key="1">
    <source>
        <dbReference type="Pfam" id="PF00710"/>
    </source>
</evidence>
<dbReference type="PRINTS" id="PR00139">
    <property type="entry name" value="ASNGLNASE"/>
</dbReference>
<reference evidence="2 3" key="1">
    <citation type="submission" date="2024-02" db="EMBL/GenBank/DDBJ databases">
        <authorList>
            <person name="Daric V."/>
            <person name="Darras S."/>
        </authorList>
    </citation>
    <scope>NUCLEOTIDE SEQUENCE [LARGE SCALE GENOMIC DNA]</scope>
</reference>
<dbReference type="InterPro" id="IPR037152">
    <property type="entry name" value="L-asparaginase_N_sf"/>
</dbReference>
<name>A0ABP0GKY6_CLALP</name>
<dbReference type="PIRSF" id="PIRSF500176">
    <property type="entry name" value="L_ASNase"/>
    <property type="match status" value="1"/>
</dbReference>
<dbReference type="SUPFAM" id="SSF53774">
    <property type="entry name" value="Glutaminase/Asparaginase"/>
    <property type="match status" value="1"/>
</dbReference>
<dbReference type="Pfam" id="PF00710">
    <property type="entry name" value="Asparaginase"/>
    <property type="match status" value="1"/>
</dbReference>
<accession>A0ABP0GKY6</accession>
<dbReference type="Gene3D" id="3.40.50.1170">
    <property type="entry name" value="L-asparaginase, N-terminal domain"/>
    <property type="match status" value="1"/>
</dbReference>
<protein>
    <recommendedName>
        <fullName evidence="1">L-asparaginase N-terminal domain-containing protein</fullName>
    </recommendedName>
</protein>
<dbReference type="InterPro" id="IPR006034">
    <property type="entry name" value="Asparaginase/glutaminase-like"/>
</dbReference>
<dbReference type="InterPro" id="IPR036152">
    <property type="entry name" value="Asp/glu_Ase-like_sf"/>
</dbReference>
<evidence type="ECO:0000313" key="2">
    <source>
        <dbReference type="EMBL" id="CAK8692277.1"/>
    </source>
</evidence>
<keyword evidence="3" id="KW-1185">Reference proteome</keyword>
<dbReference type="EMBL" id="CAWYQH010000130">
    <property type="protein sequence ID" value="CAK8692277.1"/>
    <property type="molecule type" value="Genomic_DNA"/>
</dbReference>
<comment type="caution">
    <text evidence="2">The sequence shown here is derived from an EMBL/GenBank/DDBJ whole genome shotgun (WGS) entry which is preliminary data.</text>
</comment>